<keyword evidence="3" id="KW-0998">Cell outer membrane</keyword>
<dbReference type="AlphaFoldDB" id="A0A7W8ZLZ7"/>
<dbReference type="RefSeq" id="WP_183881607.1">
    <property type="nucleotide sequence ID" value="NZ_JACHCE010000002.1"/>
</dbReference>
<keyword evidence="2 4" id="KW-0472">Membrane</keyword>
<dbReference type="CDD" id="cd07185">
    <property type="entry name" value="OmpA_C-like"/>
    <property type="match status" value="1"/>
</dbReference>
<dbReference type="GO" id="GO:0009279">
    <property type="term" value="C:cell outer membrane"/>
    <property type="evidence" value="ECO:0007669"/>
    <property type="project" value="UniProtKB-SubCell"/>
</dbReference>
<protein>
    <submittedName>
        <fullName evidence="6">Outer membrane protein OmpA-like peptidoglycan-associated protein</fullName>
    </submittedName>
</protein>
<dbReference type="Gene3D" id="3.30.1330.60">
    <property type="entry name" value="OmpA-like domain"/>
    <property type="match status" value="1"/>
</dbReference>
<feature type="domain" description="OmpA-like" evidence="5">
    <location>
        <begin position="306"/>
        <end position="426"/>
    </location>
</feature>
<dbReference type="PRINTS" id="PR01021">
    <property type="entry name" value="OMPADOMAIN"/>
</dbReference>
<comment type="subcellular location">
    <subcellularLocation>
        <location evidence="1">Cell outer membrane</location>
    </subcellularLocation>
</comment>
<evidence type="ECO:0000256" key="3">
    <source>
        <dbReference type="ARBA" id="ARBA00023237"/>
    </source>
</evidence>
<dbReference type="SUPFAM" id="SSF103088">
    <property type="entry name" value="OmpA-like"/>
    <property type="match status" value="1"/>
</dbReference>
<evidence type="ECO:0000313" key="7">
    <source>
        <dbReference type="Proteomes" id="UP000537204"/>
    </source>
</evidence>
<accession>A0A7W8ZLZ7</accession>
<comment type="caution">
    <text evidence="6">The sequence shown here is derived from an EMBL/GenBank/DDBJ whole genome shotgun (WGS) entry which is preliminary data.</text>
</comment>
<dbReference type="InterPro" id="IPR050330">
    <property type="entry name" value="Bact_OuterMem_StrucFunc"/>
</dbReference>
<dbReference type="EMBL" id="JACHCE010000002">
    <property type="protein sequence ID" value="MBB5636268.1"/>
    <property type="molecule type" value="Genomic_DNA"/>
</dbReference>
<evidence type="ECO:0000256" key="4">
    <source>
        <dbReference type="PROSITE-ProRule" id="PRU00473"/>
    </source>
</evidence>
<dbReference type="Pfam" id="PF00691">
    <property type="entry name" value="OmpA"/>
    <property type="match status" value="1"/>
</dbReference>
<name>A0A7W8ZLZ7_9SPHI</name>
<dbReference type="Proteomes" id="UP000537204">
    <property type="component" value="Unassembled WGS sequence"/>
</dbReference>
<evidence type="ECO:0000313" key="6">
    <source>
        <dbReference type="EMBL" id="MBB5636268.1"/>
    </source>
</evidence>
<dbReference type="PANTHER" id="PTHR30329">
    <property type="entry name" value="STATOR ELEMENT OF FLAGELLAR MOTOR COMPLEX"/>
    <property type="match status" value="1"/>
</dbReference>
<dbReference type="InterPro" id="IPR036737">
    <property type="entry name" value="OmpA-like_sf"/>
</dbReference>
<sequence>MLKGVKKIKWEGTGKVFGNLSIPNYKLTIAPDQWVYFIVGEWFPGTTEEDKKKTVTWVRQSGDKKIEFKKTVIPARDIYGYQITRKQCGSYNFYIEATLSGIKDAKNNTGLLVGGYCEQKLIKSSWIVDEPGNDNQITTDNPTIYGVPLKLHLELEGLNGDDCVVEIYNTSLGTIKRMRKTYGIKCVNGDIELQIPAVDTMAWYNELGGLRKPKEHFFIKVKGDPAKGYVTDEKGQDKHATHLYINNKMGTFIEQIMPAKTSTPAKTGQQAESYVMHGCKFQSINVTDRGKPKLLFDEREKLTFGSNEPKFKFDLKIYYDTDQYDIRADAKPVMDNLAKLLKSNPQISLLIESYADIRKDAQYNMDLTEKRANGVLSYLNTHGVTNKLSTKWYGSSKAKQFIYETNIDTPIHKLNRYTELTFYTPGIKAIFYNTIVPTLETPTVLDFRITNFNIKNCMMASDPAKKHDEKKAKYLELTNEESIRTVAKDVDINGGLLKIPVFADIAPMLPIVLPPLRTLTPNRFQVSINSCNYFPDKTKPTVIVQAFTDALWIFHASYDYDESFYFKKEGKEQKVKIVKGIETLYGKVEKYLEMYFSAIKWVPMFTISAYAQEWLVNYIREESKMYGLGYHKRWNWTGGSFDGFAREDDYTEKHRIVTEIAILTLTILVIVVEVVIAVLTGGETAAAKLPKLKKAARFLKEAKAVKDKMEDLGFEFIFPKVAMNRGLYLKKGSDGNIYYMIEDNVSAKPLIAIQYKKTFKLADLVASVKHKKNAKATIEENAAAKTEISKEVQAVLNKIGGDAELTLEFIGRIEANYELKIALPMTANAGDKKITVLNLLNSALSNSSGEVIGEDTIKARIFLEATGKRVIQIWKPLRKYVPPIGIDGALKLNLEGYITHKRTYGVDVSRGPYYKDQIYFSGIKGYVTLKSKLTVDGEKVLELNPDDEKLDFVLFEPQNIDIADVQLY</sequence>
<organism evidence="6 7">
    <name type="scientific">Pedobacter cryoconitis</name>
    <dbReference type="NCBI Taxonomy" id="188932"/>
    <lineage>
        <taxon>Bacteria</taxon>
        <taxon>Pseudomonadati</taxon>
        <taxon>Bacteroidota</taxon>
        <taxon>Sphingobacteriia</taxon>
        <taxon>Sphingobacteriales</taxon>
        <taxon>Sphingobacteriaceae</taxon>
        <taxon>Pedobacter</taxon>
    </lineage>
</organism>
<dbReference type="InterPro" id="IPR006664">
    <property type="entry name" value="OMP_bac"/>
</dbReference>
<dbReference type="PANTHER" id="PTHR30329:SF21">
    <property type="entry name" value="LIPOPROTEIN YIAD-RELATED"/>
    <property type="match status" value="1"/>
</dbReference>
<gene>
    <name evidence="6" type="ORF">HDE68_002156</name>
</gene>
<dbReference type="InterPro" id="IPR006665">
    <property type="entry name" value="OmpA-like"/>
</dbReference>
<evidence type="ECO:0000256" key="2">
    <source>
        <dbReference type="ARBA" id="ARBA00023136"/>
    </source>
</evidence>
<dbReference type="PROSITE" id="PS51123">
    <property type="entry name" value="OMPA_2"/>
    <property type="match status" value="1"/>
</dbReference>
<evidence type="ECO:0000256" key="1">
    <source>
        <dbReference type="ARBA" id="ARBA00004442"/>
    </source>
</evidence>
<proteinExistence type="predicted"/>
<reference evidence="6 7" key="1">
    <citation type="submission" date="2020-08" db="EMBL/GenBank/DDBJ databases">
        <title>Genomic Encyclopedia of Type Strains, Phase IV (KMG-V): Genome sequencing to study the core and pangenomes of soil and plant-associated prokaryotes.</title>
        <authorList>
            <person name="Whitman W."/>
        </authorList>
    </citation>
    <scope>NUCLEOTIDE SEQUENCE [LARGE SCALE GENOMIC DNA]</scope>
    <source>
        <strain evidence="6 7">S3M1</strain>
    </source>
</reference>
<evidence type="ECO:0000259" key="5">
    <source>
        <dbReference type="PROSITE" id="PS51123"/>
    </source>
</evidence>